<dbReference type="RefSeq" id="WP_057875885.1">
    <property type="nucleotide sequence ID" value="NZ_AYZD01000015.1"/>
</dbReference>
<accession>A0A0R2D930</accession>
<name>A0A0R2D930_9LACO</name>
<comment type="caution">
    <text evidence="1">The sequence shown here is derived from an EMBL/GenBank/DDBJ whole genome shotgun (WGS) entry which is preliminary data.</text>
</comment>
<sequence length="105" mass="12356">MLELKKTTFQQLTHTLQNQFNLVEVNKTSSFQQMPKFQLNFFIEQASQKHKMIKMCLLDNKNNEFLATGYIACSRSKKNYFKLDSFSTNISYLVNLEQIKYVSLA</sequence>
<organism evidence="1 2">
    <name type="scientific">Liquorilactobacillus aquaticus DSM 21051</name>
    <dbReference type="NCBI Taxonomy" id="1423725"/>
    <lineage>
        <taxon>Bacteria</taxon>
        <taxon>Bacillati</taxon>
        <taxon>Bacillota</taxon>
        <taxon>Bacilli</taxon>
        <taxon>Lactobacillales</taxon>
        <taxon>Lactobacillaceae</taxon>
        <taxon>Liquorilactobacillus</taxon>
    </lineage>
</organism>
<proteinExistence type="predicted"/>
<dbReference type="OrthoDB" id="2296908at2"/>
<dbReference type="Proteomes" id="UP000051015">
    <property type="component" value="Unassembled WGS sequence"/>
</dbReference>
<keyword evidence="2" id="KW-1185">Reference proteome</keyword>
<protein>
    <submittedName>
        <fullName evidence="1">Uncharacterized protein</fullName>
    </submittedName>
</protein>
<reference evidence="1 2" key="1">
    <citation type="journal article" date="2015" name="Genome Announc.">
        <title>Expanding the biotechnology potential of lactobacilli through comparative genomics of 213 strains and associated genera.</title>
        <authorList>
            <person name="Sun Z."/>
            <person name="Harris H.M."/>
            <person name="McCann A."/>
            <person name="Guo C."/>
            <person name="Argimon S."/>
            <person name="Zhang W."/>
            <person name="Yang X."/>
            <person name="Jeffery I.B."/>
            <person name="Cooney J.C."/>
            <person name="Kagawa T.F."/>
            <person name="Liu W."/>
            <person name="Song Y."/>
            <person name="Salvetti E."/>
            <person name="Wrobel A."/>
            <person name="Rasinkangas P."/>
            <person name="Parkhill J."/>
            <person name="Rea M.C."/>
            <person name="O'Sullivan O."/>
            <person name="Ritari J."/>
            <person name="Douillard F.P."/>
            <person name="Paul Ross R."/>
            <person name="Yang R."/>
            <person name="Briner A.E."/>
            <person name="Felis G.E."/>
            <person name="de Vos W.M."/>
            <person name="Barrangou R."/>
            <person name="Klaenhammer T.R."/>
            <person name="Caufield P.W."/>
            <person name="Cui Y."/>
            <person name="Zhang H."/>
            <person name="O'Toole P.W."/>
        </authorList>
    </citation>
    <scope>NUCLEOTIDE SEQUENCE [LARGE SCALE GENOMIC DNA]</scope>
    <source>
        <strain evidence="1 2">DSM 21051</strain>
    </source>
</reference>
<evidence type="ECO:0000313" key="1">
    <source>
        <dbReference type="EMBL" id="KRM96579.1"/>
    </source>
</evidence>
<evidence type="ECO:0000313" key="2">
    <source>
        <dbReference type="Proteomes" id="UP000051015"/>
    </source>
</evidence>
<dbReference type="PATRIC" id="fig|1423725.3.peg.904"/>
<dbReference type="STRING" id="1423725.FC19_GL000876"/>
<gene>
    <name evidence="1" type="ORF">FC19_GL000876</name>
</gene>
<dbReference type="EMBL" id="AYZD01000015">
    <property type="protein sequence ID" value="KRM96579.1"/>
    <property type="molecule type" value="Genomic_DNA"/>
</dbReference>
<dbReference type="AlphaFoldDB" id="A0A0R2D930"/>